<dbReference type="GO" id="GO:0005737">
    <property type="term" value="C:cytoplasm"/>
    <property type="evidence" value="ECO:0007669"/>
    <property type="project" value="UniProtKB-ARBA"/>
</dbReference>
<comment type="caution">
    <text evidence="3">The sequence shown here is derived from an EMBL/GenBank/DDBJ whole genome shotgun (WGS) entry which is preliminary data.</text>
</comment>
<feature type="compositionally biased region" description="Basic and acidic residues" evidence="1">
    <location>
        <begin position="719"/>
        <end position="743"/>
    </location>
</feature>
<gene>
    <name evidence="3" type="ORF">PUN28_010395</name>
</gene>
<dbReference type="Pfam" id="PF00567">
    <property type="entry name" value="TUDOR"/>
    <property type="match status" value="10"/>
</dbReference>
<feature type="domain" description="Tudor" evidence="2">
    <location>
        <begin position="1764"/>
        <end position="1822"/>
    </location>
</feature>
<feature type="compositionally biased region" description="Low complexity" evidence="1">
    <location>
        <begin position="697"/>
        <end position="707"/>
    </location>
</feature>
<evidence type="ECO:0000256" key="1">
    <source>
        <dbReference type="SAM" id="MobiDB-lite"/>
    </source>
</evidence>
<dbReference type="SMART" id="SM00333">
    <property type="entry name" value="TUDOR"/>
    <property type="match status" value="10"/>
</dbReference>
<protein>
    <recommendedName>
        <fullName evidence="2">Tudor domain-containing protein</fullName>
    </recommendedName>
</protein>
<feature type="compositionally biased region" description="Basic and acidic residues" evidence="1">
    <location>
        <begin position="783"/>
        <end position="798"/>
    </location>
</feature>
<keyword evidence="4" id="KW-1185">Reference proteome</keyword>
<feature type="region of interest" description="Disordered" evidence="1">
    <location>
        <begin position="669"/>
        <end position="880"/>
    </location>
</feature>
<dbReference type="PANTHER" id="PTHR22948:SF29">
    <property type="entry name" value="FI02030P-RELATED"/>
    <property type="match status" value="1"/>
</dbReference>
<evidence type="ECO:0000313" key="3">
    <source>
        <dbReference type="EMBL" id="KAL0117557.1"/>
    </source>
</evidence>
<dbReference type="EMBL" id="JADYXP020000009">
    <property type="protein sequence ID" value="KAL0117557.1"/>
    <property type="molecule type" value="Genomic_DNA"/>
</dbReference>
<dbReference type="Gene3D" id="2.40.50.90">
    <property type="match status" value="10"/>
</dbReference>
<evidence type="ECO:0000313" key="4">
    <source>
        <dbReference type="Proteomes" id="UP001430953"/>
    </source>
</evidence>
<feature type="region of interest" description="Disordered" evidence="1">
    <location>
        <begin position="2582"/>
        <end position="2618"/>
    </location>
</feature>
<feature type="domain" description="Tudor" evidence="2">
    <location>
        <begin position="1575"/>
        <end position="1633"/>
    </location>
</feature>
<feature type="compositionally biased region" description="Basic and acidic residues" evidence="1">
    <location>
        <begin position="676"/>
        <end position="694"/>
    </location>
</feature>
<feature type="domain" description="Tudor" evidence="2">
    <location>
        <begin position="1189"/>
        <end position="1249"/>
    </location>
</feature>
<dbReference type="Proteomes" id="UP001430953">
    <property type="component" value="Unassembled WGS sequence"/>
</dbReference>
<feature type="compositionally biased region" description="Basic and acidic residues" evidence="1">
    <location>
        <begin position="2479"/>
        <end position="2495"/>
    </location>
</feature>
<dbReference type="PROSITE" id="PS50304">
    <property type="entry name" value="TUDOR"/>
    <property type="match status" value="8"/>
</dbReference>
<dbReference type="PANTHER" id="PTHR22948">
    <property type="entry name" value="TUDOR DOMAIN CONTAINING PROTEIN"/>
    <property type="match status" value="1"/>
</dbReference>
<dbReference type="InterPro" id="IPR035437">
    <property type="entry name" value="SNase_OB-fold_sf"/>
</dbReference>
<evidence type="ECO:0000259" key="2">
    <source>
        <dbReference type="PROSITE" id="PS50304"/>
    </source>
</evidence>
<dbReference type="InterPro" id="IPR050621">
    <property type="entry name" value="Tudor_domain_containing"/>
</dbReference>
<feature type="domain" description="Tudor" evidence="2">
    <location>
        <begin position="2140"/>
        <end position="2198"/>
    </location>
</feature>
<reference evidence="3 4" key="1">
    <citation type="submission" date="2023-03" db="EMBL/GenBank/DDBJ databases">
        <title>High recombination rates correlate with genetic variation in Cardiocondyla obscurior ants.</title>
        <authorList>
            <person name="Errbii M."/>
        </authorList>
    </citation>
    <scope>NUCLEOTIDE SEQUENCE [LARGE SCALE GENOMIC DNA]</scope>
    <source>
        <strain evidence="3">Alpha-2009</strain>
        <tissue evidence="3">Whole body</tissue>
    </source>
</reference>
<feature type="compositionally biased region" description="Polar residues" evidence="1">
    <location>
        <begin position="744"/>
        <end position="759"/>
    </location>
</feature>
<dbReference type="Gene3D" id="2.30.30.140">
    <property type="match status" value="10"/>
</dbReference>
<dbReference type="InterPro" id="IPR002999">
    <property type="entry name" value="Tudor"/>
</dbReference>
<feature type="domain" description="Tudor" evidence="2">
    <location>
        <begin position="60"/>
        <end position="118"/>
    </location>
</feature>
<dbReference type="SUPFAM" id="SSF63748">
    <property type="entry name" value="Tudor/PWWP/MBT"/>
    <property type="match status" value="10"/>
</dbReference>
<feature type="domain" description="Tudor" evidence="2">
    <location>
        <begin position="973"/>
        <end position="1031"/>
    </location>
</feature>
<dbReference type="CDD" id="cd20379">
    <property type="entry name" value="Tudor_dTUD-like"/>
    <property type="match status" value="1"/>
</dbReference>
<feature type="region of interest" description="Disordered" evidence="1">
    <location>
        <begin position="2475"/>
        <end position="2505"/>
    </location>
</feature>
<feature type="compositionally biased region" description="Polar residues" evidence="1">
    <location>
        <begin position="829"/>
        <end position="854"/>
    </location>
</feature>
<dbReference type="FunFam" id="2.30.30.140:FF:000018">
    <property type="entry name" value="Serine/threonine-protein kinase 31"/>
    <property type="match status" value="4"/>
</dbReference>
<feature type="compositionally biased region" description="Basic and acidic residues" evidence="1">
    <location>
        <begin position="807"/>
        <end position="824"/>
    </location>
</feature>
<feature type="domain" description="Tudor" evidence="2">
    <location>
        <begin position="538"/>
        <end position="594"/>
    </location>
</feature>
<feature type="domain" description="Tudor" evidence="2">
    <location>
        <begin position="1955"/>
        <end position="2013"/>
    </location>
</feature>
<sequence>MTQQLSSELVIFVTHVEPDDIYLKIWGQTDKQAATTVEHYIYPLIEQFKQGYGCPSKANRLIVGTLCCARFQTEGYYRAKVLNIRSDGMIVVQFIDYGNVEILPPNEIHLLNTIPGTEPLQTYPAMASEFILMNVLPINGVWDNRTIEGIRKILCYNEYRAFIEMVNNHCMIKLCYNNEDLSELLVRDHMALPATVQDMFRPKHTMQLQMLQQVSYQQRNKGNVNNFTAMPIMPNLNVNHNANMQGLYHKTFSPNMNQKCIAQPIMQHPPAPPPPPPPLVQEALMFKSRVLDVGSSHEVLISFVEDGPQKFSVQVESAKPMLSHLMREINNHPKQPLQEPPLPGSVCLGRFKDPAGHSVLCRTVVMSVMEHKCKLYYVDFGHTEVLPYTDIFQLPPEYINPKVLSIRFTLSGLKELNITDEMKTYFKNLVYRRLLVLHVCPPEGPPLIQYGDLYDNGINVKDILKKAFPAPTTTMPIIYSYPQLQRLSKDIQTVVYVSYVESCKKFFVQLDNGIKSLESIMVALTQYAKTASSLNITQLKSGLPCAALYDSQWYRAEILGIVGDKVKVVYVDYGNEEVLPVVALRTIHNDLVVKLPAQAIRCALNGYDVLSLDQEVSNHFEKLTLEKRFYMKVVASQSDGLLVDLFEFETMRSVHPQLLNNLYCDKTENSSSSQDDVQHSKTNEFQSEDKDKYGKKNNPNTWNRNQNTKFFQDSKVNTRKGEWSQEKQYDRRDRAGAYSHRESIGSQNDRFMNDKVTNNRFDRDKSYNDEGDGNTFNRSNRGNFRDGGNKFTGNEKRYNRNSSFDKANSDKDSDTSSKGNDRWGKSSFKRNSFNDSQGGNRDSRTPGRQQTTTWSDRKPATAHRTNYKNEKFNGDFNNKYRNKDDDTNNILQSQTIECKSWNTQNISGGIKSKLLLMKIDIVLGSIKNCEVVFINNPLDFFIQLNPDCLELDSLMESIAAVYENGGEPMQISEIQNGTYCITQYSEDLKWYRAVIKSVEENSATVEFVDYGNTESVDLMKIKVISEEFLKLPMQAVHCKLFGLTNTDDEKYAIFLEKAEEKPLQVEFVSEKNGMYEVLLCEVVDDVPNTNYINEEFCGISDLIKAKQGAANKKSLKTMAENKPALDYTPPDFKWQTTLHEPETKQDVVVTWFINPNKLYCQLLSEETKFKTMMSEIQKTYADRKPVTYKPQVGSAVVAIFSEDKALYRAEVMSIETRKDAYVVQYVDFGNCAVVNQRNIYPVEEKFTQLPKLAVQCSLKNIVPSDNKSNWSEVDNNALDNCFNADKYECIFHNFANDQYIISLNRNGQDVSTMLVQQNLAVFTTETLIQTNEHDTKVKELNDVERVDISLLNGQTLRMRISSVENAAHFYVQLPSASKCESIVDQYMADKNAKVMPRLSTRELCLGAGCLVNTNGTWKRAVVINCPQSTYGFDIKFIDTGTFGEILNDALALPGELAVMQNQALECSLKNVSASSDTDKQLKEFETKEVLVYVEEVNNSRLIVKLYDLLGNGILNEEKISPVCPMPILSSTHKVSVSYADCSTNIWLQRFADVEIETKLSESLQEYYTNLGQKLEPEVHMLCAAKYSDDEQWYRGKIVSLTETAAYVNYIDYGNTEEVALDSIMILEPQFYEPHQLAINASLSVSLIGPESEQKNILQTHLMNKDLVAVFYNVHNKWIVDLIEDEEKLSDRFRSLNLVTVEQTASESAAQITQVPTSDRFDVCVSHVDSPSQFWLQRTDKISILNEKQDQLQLEVSNFMAIDGVPEEGTLCVAIYSFDDLWYRAEVLDADKDITTVRFIDYGNTDIINNANSIRQMPDAWKNLGAFASKCRLDIIPVDTEDWSESTCERLKTLIMSTESLQALLVADTVPKRVELFIDDKSVSEMLVEEKHAIKINTEQEPVDEIVDLELDPHSAFVCHVNSPSEFWVQEEKSVADLEVMADRFMVADMFPKIDNIKEDLLCVAKFPEDDQWYRARVISHDENGTQVIYIDYGNSAVSIEIRAIPEDLANIPPLSRKCCLELPAQVEKWSEQAHEEFVKLAADGATIFHLDVLKEQETSLVKLTLDGQNVVDILGSLCEQSSPIIEERLPPLGEENSPNVMVSYINSPSEFWIQAESSISELEVMTDRLQDAESFLALNNLDVGMVCAARYPEDQCWYRAKIIARCQEGIEVLYMDFGNSAITEELRRLPEDIVNIPTLSKRCTLEKSNNRTWSERACNKFKELAAEGATMFQFEILDENDPMHVRLNLNGTNVIDLLYECENNILEDNTQQINEETSNLNKSIQQNNPDYVSQLEKLEIDKTDCNEKSDIDETCESSKDLNQDQSIVSCNKIKNLDGASEIVAEIIAECTSKLEENNSVAETNESIVSNASASTSFACFKAPPSAATELSVDEIIQSLITDATDKLESQIVDKNSLSAHEIQQNVVQNEENKPQEQLLSQIQSIDIHKSSDTQISDNIKTDIKNLESNDILSVTTESQSHDVKEEKREIRTKEPEESDANKNAPECETLQMALRLSEEQLNLEQIQEQNLTTDQIISETTNNDLETQFKSTDVSNDFSSESICTADSSAIKTDPIEPCSYSEKRLENKDGLDKQVSESKLPNLEENDSMTPKTSHSEEIVGAVVNPYVQSALDSTNENNEVLTISVENNIPT</sequence>
<name>A0AAW2FQ55_9HYME</name>
<organism evidence="3 4">
    <name type="scientific">Cardiocondyla obscurior</name>
    <dbReference type="NCBI Taxonomy" id="286306"/>
    <lineage>
        <taxon>Eukaryota</taxon>
        <taxon>Metazoa</taxon>
        <taxon>Ecdysozoa</taxon>
        <taxon>Arthropoda</taxon>
        <taxon>Hexapoda</taxon>
        <taxon>Insecta</taxon>
        <taxon>Pterygota</taxon>
        <taxon>Neoptera</taxon>
        <taxon>Endopterygota</taxon>
        <taxon>Hymenoptera</taxon>
        <taxon>Apocrita</taxon>
        <taxon>Aculeata</taxon>
        <taxon>Formicoidea</taxon>
        <taxon>Formicidae</taxon>
        <taxon>Myrmicinae</taxon>
        <taxon>Cardiocondyla</taxon>
    </lineage>
</organism>
<accession>A0AAW2FQ55</accession>
<feature type="compositionally biased region" description="Basic and acidic residues" evidence="1">
    <location>
        <begin position="2582"/>
        <end position="2597"/>
    </location>
</feature>
<proteinExistence type="predicted"/>